<evidence type="ECO:0000256" key="1">
    <source>
        <dbReference type="SAM" id="Coils"/>
    </source>
</evidence>
<proteinExistence type="predicted"/>
<feature type="non-terminal residue" evidence="2">
    <location>
        <position position="1"/>
    </location>
</feature>
<reference evidence="2" key="1">
    <citation type="journal article" date="2015" name="Nature">
        <title>Complex archaea that bridge the gap between prokaryotes and eukaryotes.</title>
        <authorList>
            <person name="Spang A."/>
            <person name="Saw J.H."/>
            <person name="Jorgensen S.L."/>
            <person name="Zaremba-Niedzwiedzka K."/>
            <person name="Martijn J."/>
            <person name="Lind A.E."/>
            <person name="van Eijk R."/>
            <person name="Schleper C."/>
            <person name="Guy L."/>
            <person name="Ettema T.J."/>
        </authorList>
    </citation>
    <scope>NUCLEOTIDE SEQUENCE</scope>
</reference>
<evidence type="ECO:0008006" key="3">
    <source>
        <dbReference type="Google" id="ProtNLM"/>
    </source>
</evidence>
<accession>A0A0F9BUW9</accession>
<name>A0A0F9BUW9_9ZZZZ</name>
<comment type="caution">
    <text evidence="2">The sequence shown here is derived from an EMBL/GenBank/DDBJ whole genome shotgun (WGS) entry which is preliminary data.</text>
</comment>
<sequence length="88" mass="9568">PEEARDAVVAIRSKDGQLDHTTLPQFARTTLRTNPSTGAVTYGRNLSAMTTLLTETVRAQQAEIDELTTQMADVLGRLEKLEGRGVSP</sequence>
<gene>
    <name evidence="2" type="ORF">LCGC14_2745630</name>
</gene>
<dbReference type="EMBL" id="LAZR01050065">
    <property type="protein sequence ID" value="KKK88196.1"/>
    <property type="molecule type" value="Genomic_DNA"/>
</dbReference>
<keyword evidence="1" id="KW-0175">Coiled coil</keyword>
<feature type="coiled-coil region" evidence="1">
    <location>
        <begin position="57"/>
        <end position="84"/>
    </location>
</feature>
<organism evidence="2">
    <name type="scientific">marine sediment metagenome</name>
    <dbReference type="NCBI Taxonomy" id="412755"/>
    <lineage>
        <taxon>unclassified sequences</taxon>
        <taxon>metagenomes</taxon>
        <taxon>ecological metagenomes</taxon>
    </lineage>
</organism>
<dbReference type="AlphaFoldDB" id="A0A0F9BUW9"/>
<protein>
    <recommendedName>
        <fullName evidence="3">Peptidase S74 domain-containing protein</fullName>
    </recommendedName>
</protein>
<evidence type="ECO:0000313" key="2">
    <source>
        <dbReference type="EMBL" id="KKK88196.1"/>
    </source>
</evidence>